<dbReference type="PANTHER" id="PTHR11207:SF0">
    <property type="entry name" value="RIBONUCLEASE 3"/>
    <property type="match status" value="1"/>
</dbReference>
<dbReference type="InterPro" id="IPR014720">
    <property type="entry name" value="dsRBD_dom"/>
</dbReference>
<dbReference type="SMART" id="SM00535">
    <property type="entry name" value="RIBOc"/>
    <property type="match status" value="1"/>
</dbReference>
<protein>
    <recommendedName>
        <fullName evidence="15">Ribonuclease 3</fullName>
        <ecNumber evidence="15">3.1.26.3</ecNumber>
    </recommendedName>
    <alternativeName>
        <fullName evidence="15">Ribonuclease III</fullName>
        <shortName evidence="15">RNase III</shortName>
    </alternativeName>
</protein>
<keyword evidence="11 15" id="KW-0255">Endonuclease</keyword>
<dbReference type="InterPro" id="IPR036389">
    <property type="entry name" value="RNase_III_sf"/>
</dbReference>
<comment type="caution">
    <text evidence="18">The sequence shown here is derived from an EMBL/GenBank/DDBJ whole genome shotgun (WGS) entry which is preliminary data.</text>
</comment>
<comment type="similarity">
    <text evidence="3">Belongs to the ribonuclease III family.</text>
</comment>
<reference evidence="18 19" key="1">
    <citation type="submission" date="2018-05" db="EMBL/GenBank/DDBJ databases">
        <title>Abyssibacter profundi OUC007T gen. nov., sp. nov, a marine bacterium isolated from seawater of the Mariana Trench.</title>
        <authorList>
            <person name="Zhou S."/>
        </authorList>
    </citation>
    <scope>NUCLEOTIDE SEQUENCE [LARGE SCALE GENOMIC DNA]</scope>
    <source>
        <strain evidence="18 19">OUC007</strain>
    </source>
</reference>
<feature type="binding site" evidence="15">
    <location>
        <position position="40"/>
    </location>
    <ligand>
        <name>Mg(2+)</name>
        <dbReference type="ChEBI" id="CHEBI:18420"/>
    </ligand>
</feature>
<dbReference type="GO" id="GO:0005737">
    <property type="term" value="C:cytoplasm"/>
    <property type="evidence" value="ECO:0007669"/>
    <property type="project" value="UniProtKB-SubCell"/>
</dbReference>
<evidence type="ECO:0000256" key="5">
    <source>
        <dbReference type="ARBA" id="ARBA00022490"/>
    </source>
</evidence>
<dbReference type="PROSITE" id="PS50137">
    <property type="entry name" value="DS_RBD"/>
    <property type="match status" value="1"/>
</dbReference>
<comment type="subcellular location">
    <subcellularLocation>
        <location evidence="2 15">Cytoplasm</location>
    </subcellularLocation>
</comment>
<evidence type="ECO:0000259" key="17">
    <source>
        <dbReference type="PROSITE" id="PS50142"/>
    </source>
</evidence>
<dbReference type="GO" id="GO:0008033">
    <property type="term" value="P:tRNA processing"/>
    <property type="evidence" value="ECO:0007669"/>
    <property type="project" value="UniProtKB-KW"/>
</dbReference>
<sequence>MTPTLAALQRAIGYQFNNESLLEQALRHRSAGRQHNERLEFLGDGLLNFVIAAELYQRQPESDEGDLSRIRAALVRGSTLAEIGRELGLGDWMSLGLGEKATGGHRRGSILADAVEALLGAVYLDQGFDAAATMVRRLFAARLDDLPDAESLKDAKTRLQEALQREGRPLPAYEIIEVTGEQHKQHMRATCRLADTDQIFEGQGSSRRKAEQDAARACLEFVFNLVTKP</sequence>
<evidence type="ECO:0000256" key="11">
    <source>
        <dbReference type="ARBA" id="ARBA00022759"/>
    </source>
</evidence>
<evidence type="ECO:0000256" key="13">
    <source>
        <dbReference type="ARBA" id="ARBA00022842"/>
    </source>
</evidence>
<evidence type="ECO:0000256" key="8">
    <source>
        <dbReference type="ARBA" id="ARBA00022694"/>
    </source>
</evidence>
<proteinExistence type="inferred from homology"/>
<dbReference type="SUPFAM" id="SSF54768">
    <property type="entry name" value="dsRNA-binding domain-like"/>
    <property type="match status" value="1"/>
</dbReference>
<evidence type="ECO:0000256" key="1">
    <source>
        <dbReference type="ARBA" id="ARBA00000109"/>
    </source>
</evidence>
<dbReference type="InterPro" id="IPR000999">
    <property type="entry name" value="RNase_III_dom"/>
</dbReference>
<dbReference type="CDD" id="cd00593">
    <property type="entry name" value="RIBOc"/>
    <property type="match status" value="1"/>
</dbReference>
<evidence type="ECO:0000256" key="7">
    <source>
        <dbReference type="ARBA" id="ARBA00022664"/>
    </source>
</evidence>
<dbReference type="NCBIfam" id="TIGR02191">
    <property type="entry name" value="RNaseIII"/>
    <property type="match status" value="1"/>
</dbReference>
<dbReference type="AlphaFoldDB" id="A0A363UKE9"/>
<dbReference type="HAMAP" id="MF_00104">
    <property type="entry name" value="RNase_III"/>
    <property type="match status" value="1"/>
</dbReference>
<evidence type="ECO:0000256" key="6">
    <source>
        <dbReference type="ARBA" id="ARBA00022552"/>
    </source>
</evidence>
<dbReference type="Pfam" id="PF00035">
    <property type="entry name" value="dsrm"/>
    <property type="match status" value="1"/>
</dbReference>
<evidence type="ECO:0000256" key="12">
    <source>
        <dbReference type="ARBA" id="ARBA00022801"/>
    </source>
</evidence>
<evidence type="ECO:0000256" key="15">
    <source>
        <dbReference type="HAMAP-Rule" id="MF_00104"/>
    </source>
</evidence>
<gene>
    <name evidence="15" type="primary">rnc</name>
    <name evidence="18" type="ORF">DEH80_10600</name>
</gene>
<evidence type="ECO:0000259" key="16">
    <source>
        <dbReference type="PROSITE" id="PS50137"/>
    </source>
</evidence>
<dbReference type="OrthoDB" id="9805026at2"/>
<evidence type="ECO:0000313" key="19">
    <source>
        <dbReference type="Proteomes" id="UP000251800"/>
    </source>
</evidence>
<keyword evidence="19" id="KW-1185">Reference proteome</keyword>
<dbReference type="SUPFAM" id="SSF69065">
    <property type="entry name" value="RNase III domain-like"/>
    <property type="match status" value="1"/>
</dbReference>
<dbReference type="GO" id="GO:0004525">
    <property type="term" value="F:ribonuclease III activity"/>
    <property type="evidence" value="ECO:0007669"/>
    <property type="project" value="UniProtKB-UniRule"/>
</dbReference>
<dbReference type="InterPro" id="IPR011907">
    <property type="entry name" value="RNase_III"/>
</dbReference>
<dbReference type="Pfam" id="PF14622">
    <property type="entry name" value="Ribonucleas_3_3"/>
    <property type="match status" value="1"/>
</dbReference>
<dbReference type="SMART" id="SM00358">
    <property type="entry name" value="DSRM"/>
    <property type="match status" value="1"/>
</dbReference>
<dbReference type="GO" id="GO:0042802">
    <property type="term" value="F:identical protein binding"/>
    <property type="evidence" value="ECO:0007669"/>
    <property type="project" value="UniProtKB-ARBA"/>
</dbReference>
<keyword evidence="9 15" id="KW-0540">Nuclease</keyword>
<dbReference type="Gene3D" id="1.10.1520.10">
    <property type="entry name" value="Ribonuclease III domain"/>
    <property type="match status" value="1"/>
</dbReference>
<dbReference type="CDD" id="cd10845">
    <property type="entry name" value="DSRM_RNAse_III_family"/>
    <property type="match status" value="1"/>
</dbReference>
<comment type="cofactor">
    <cofactor evidence="15">
        <name>Mg(2+)</name>
        <dbReference type="ChEBI" id="CHEBI:18420"/>
    </cofactor>
</comment>
<comment type="subunit">
    <text evidence="4 15">Homodimer.</text>
</comment>
<keyword evidence="10 15" id="KW-0479">Metal-binding</keyword>
<dbReference type="PANTHER" id="PTHR11207">
    <property type="entry name" value="RIBONUCLEASE III"/>
    <property type="match status" value="1"/>
</dbReference>
<feature type="active site" evidence="15">
    <location>
        <position position="116"/>
    </location>
</feature>
<evidence type="ECO:0000256" key="10">
    <source>
        <dbReference type="ARBA" id="ARBA00022723"/>
    </source>
</evidence>
<dbReference type="Gene3D" id="3.30.160.20">
    <property type="match status" value="1"/>
</dbReference>
<keyword evidence="12 15" id="KW-0378">Hydrolase</keyword>
<comment type="function">
    <text evidence="15">Digests double-stranded RNA. Involved in the processing of primary rRNA transcript to yield the immediate precursors to the large and small rRNAs (23S and 16S). Processes some mRNAs, and tRNAs when they are encoded in the rRNA operon. Processes pre-crRNA and tracrRNA of type II CRISPR loci if present in the organism.</text>
</comment>
<evidence type="ECO:0000313" key="18">
    <source>
        <dbReference type="EMBL" id="PWN55857.1"/>
    </source>
</evidence>
<dbReference type="GO" id="GO:0003725">
    <property type="term" value="F:double-stranded RNA binding"/>
    <property type="evidence" value="ECO:0007669"/>
    <property type="project" value="TreeGrafter"/>
</dbReference>
<feature type="active site" evidence="15">
    <location>
        <position position="44"/>
    </location>
</feature>
<feature type="domain" description="DRBM" evidence="16">
    <location>
        <begin position="154"/>
        <end position="224"/>
    </location>
</feature>
<dbReference type="EC" id="3.1.26.3" evidence="15"/>
<feature type="domain" description="RNase III" evidence="17">
    <location>
        <begin position="5"/>
        <end position="127"/>
    </location>
</feature>
<keyword evidence="14 15" id="KW-0694">RNA-binding</keyword>
<keyword evidence="5 15" id="KW-0963">Cytoplasm</keyword>
<dbReference type="EMBL" id="QEQK01000008">
    <property type="protein sequence ID" value="PWN55857.1"/>
    <property type="molecule type" value="Genomic_DNA"/>
</dbReference>
<dbReference type="PROSITE" id="PS00517">
    <property type="entry name" value="RNASE_3_1"/>
    <property type="match status" value="1"/>
</dbReference>
<keyword evidence="8 15" id="KW-0819">tRNA processing</keyword>
<dbReference type="GO" id="GO:0046872">
    <property type="term" value="F:metal ion binding"/>
    <property type="evidence" value="ECO:0007669"/>
    <property type="project" value="UniProtKB-KW"/>
</dbReference>
<evidence type="ECO:0000256" key="9">
    <source>
        <dbReference type="ARBA" id="ARBA00022722"/>
    </source>
</evidence>
<dbReference type="RefSeq" id="WP_109720467.1">
    <property type="nucleotide sequence ID" value="NZ_QEQK01000008.1"/>
</dbReference>
<evidence type="ECO:0000256" key="2">
    <source>
        <dbReference type="ARBA" id="ARBA00004496"/>
    </source>
</evidence>
<feature type="binding site" evidence="15">
    <location>
        <position position="116"/>
    </location>
    <ligand>
        <name>Mg(2+)</name>
        <dbReference type="ChEBI" id="CHEBI:18420"/>
    </ligand>
</feature>
<feature type="binding site" evidence="15">
    <location>
        <position position="113"/>
    </location>
    <ligand>
        <name>Mg(2+)</name>
        <dbReference type="ChEBI" id="CHEBI:18420"/>
    </ligand>
</feature>
<keyword evidence="15" id="KW-0699">rRNA-binding</keyword>
<dbReference type="Proteomes" id="UP000251800">
    <property type="component" value="Unassembled WGS sequence"/>
</dbReference>
<dbReference type="GO" id="GO:0010468">
    <property type="term" value="P:regulation of gene expression"/>
    <property type="evidence" value="ECO:0007669"/>
    <property type="project" value="TreeGrafter"/>
</dbReference>
<keyword evidence="6 15" id="KW-0698">rRNA processing</keyword>
<dbReference type="GO" id="GO:0006364">
    <property type="term" value="P:rRNA processing"/>
    <property type="evidence" value="ECO:0007669"/>
    <property type="project" value="UniProtKB-UniRule"/>
</dbReference>
<evidence type="ECO:0000256" key="3">
    <source>
        <dbReference type="ARBA" id="ARBA00010183"/>
    </source>
</evidence>
<name>A0A363UKE9_9GAMM</name>
<evidence type="ECO:0000256" key="4">
    <source>
        <dbReference type="ARBA" id="ARBA00011738"/>
    </source>
</evidence>
<comment type="catalytic activity">
    <reaction evidence="1 15">
        <text>Endonucleolytic cleavage to 5'-phosphomonoester.</text>
        <dbReference type="EC" id="3.1.26.3"/>
    </reaction>
</comment>
<organism evidence="18 19">
    <name type="scientific">Abyssibacter profundi</name>
    <dbReference type="NCBI Taxonomy" id="2182787"/>
    <lineage>
        <taxon>Bacteria</taxon>
        <taxon>Pseudomonadati</taxon>
        <taxon>Pseudomonadota</taxon>
        <taxon>Gammaproteobacteria</taxon>
        <taxon>Chromatiales</taxon>
        <taxon>Oceanococcaceae</taxon>
        <taxon>Abyssibacter</taxon>
    </lineage>
</organism>
<accession>A0A363UKE9</accession>
<dbReference type="GO" id="GO:0019843">
    <property type="term" value="F:rRNA binding"/>
    <property type="evidence" value="ECO:0007669"/>
    <property type="project" value="UniProtKB-KW"/>
</dbReference>
<dbReference type="PROSITE" id="PS50142">
    <property type="entry name" value="RNASE_3_2"/>
    <property type="match status" value="1"/>
</dbReference>
<dbReference type="GO" id="GO:0006397">
    <property type="term" value="P:mRNA processing"/>
    <property type="evidence" value="ECO:0007669"/>
    <property type="project" value="UniProtKB-UniRule"/>
</dbReference>
<dbReference type="FunFam" id="1.10.1520.10:FF:000001">
    <property type="entry name" value="Ribonuclease 3"/>
    <property type="match status" value="1"/>
</dbReference>
<dbReference type="FunFam" id="3.30.160.20:FF:000003">
    <property type="entry name" value="Ribonuclease 3"/>
    <property type="match status" value="1"/>
</dbReference>
<keyword evidence="13 15" id="KW-0460">Magnesium</keyword>
<evidence type="ECO:0000256" key="14">
    <source>
        <dbReference type="ARBA" id="ARBA00022884"/>
    </source>
</evidence>
<keyword evidence="7 15" id="KW-0507">mRNA processing</keyword>